<accession>A0AAV7KMS6</accession>
<comment type="caution">
    <text evidence="2">The sequence shown here is derived from an EMBL/GenBank/DDBJ whole genome shotgun (WGS) entry which is preliminary data.</text>
</comment>
<evidence type="ECO:0000256" key="1">
    <source>
        <dbReference type="SAM" id="MobiDB-lite"/>
    </source>
</evidence>
<dbReference type="AlphaFoldDB" id="A0AAV7KMS6"/>
<feature type="non-terminal residue" evidence="2">
    <location>
        <position position="1"/>
    </location>
</feature>
<gene>
    <name evidence="2" type="ORF">NDU88_000715</name>
</gene>
<dbReference type="EMBL" id="JANPWB010000016">
    <property type="protein sequence ID" value="KAJ1080516.1"/>
    <property type="molecule type" value="Genomic_DNA"/>
</dbReference>
<feature type="non-terminal residue" evidence="2">
    <location>
        <position position="60"/>
    </location>
</feature>
<keyword evidence="3" id="KW-1185">Reference proteome</keyword>
<protein>
    <submittedName>
        <fullName evidence="2">Uncharacterized protein</fullName>
    </submittedName>
</protein>
<organism evidence="2 3">
    <name type="scientific">Pleurodeles waltl</name>
    <name type="common">Iberian ribbed newt</name>
    <dbReference type="NCBI Taxonomy" id="8319"/>
    <lineage>
        <taxon>Eukaryota</taxon>
        <taxon>Metazoa</taxon>
        <taxon>Chordata</taxon>
        <taxon>Craniata</taxon>
        <taxon>Vertebrata</taxon>
        <taxon>Euteleostomi</taxon>
        <taxon>Amphibia</taxon>
        <taxon>Batrachia</taxon>
        <taxon>Caudata</taxon>
        <taxon>Salamandroidea</taxon>
        <taxon>Salamandridae</taxon>
        <taxon>Pleurodelinae</taxon>
        <taxon>Pleurodeles</taxon>
    </lineage>
</organism>
<dbReference type="Proteomes" id="UP001066276">
    <property type="component" value="Chromosome 12"/>
</dbReference>
<evidence type="ECO:0000313" key="3">
    <source>
        <dbReference type="Proteomes" id="UP001066276"/>
    </source>
</evidence>
<feature type="region of interest" description="Disordered" evidence="1">
    <location>
        <begin position="1"/>
        <end position="20"/>
    </location>
</feature>
<evidence type="ECO:0000313" key="2">
    <source>
        <dbReference type="EMBL" id="KAJ1080516.1"/>
    </source>
</evidence>
<proteinExistence type="predicted"/>
<reference evidence="2" key="1">
    <citation type="journal article" date="2022" name="bioRxiv">
        <title>Sequencing and chromosome-scale assembly of the giantPleurodeles waltlgenome.</title>
        <authorList>
            <person name="Brown T."/>
            <person name="Elewa A."/>
            <person name="Iarovenko S."/>
            <person name="Subramanian E."/>
            <person name="Araus A.J."/>
            <person name="Petzold A."/>
            <person name="Susuki M."/>
            <person name="Suzuki K.-i.T."/>
            <person name="Hayashi T."/>
            <person name="Toyoda A."/>
            <person name="Oliveira C."/>
            <person name="Osipova E."/>
            <person name="Leigh N.D."/>
            <person name="Simon A."/>
            <person name="Yun M.H."/>
        </authorList>
    </citation>
    <scope>NUCLEOTIDE SEQUENCE</scope>
    <source>
        <strain evidence="2">20211129_DDA</strain>
        <tissue evidence="2">Liver</tissue>
    </source>
</reference>
<feature type="compositionally biased region" description="Polar residues" evidence="1">
    <location>
        <begin position="11"/>
        <end position="20"/>
    </location>
</feature>
<name>A0AAV7KMS6_PLEWA</name>
<sequence>KCQSKGLRGPETQNTAHTVTDAQLRTGGEKALAQSCQLWCDSWGASGSQPFNPHVYGEKA</sequence>